<feature type="transmembrane region" description="Helical" evidence="1">
    <location>
        <begin position="200"/>
        <end position="223"/>
    </location>
</feature>
<reference evidence="3" key="1">
    <citation type="journal article" date="2019" name="Int. J. Syst. Evol. Microbiol.">
        <title>The Global Catalogue of Microorganisms (GCM) 10K type strain sequencing project: providing services to taxonomists for standard genome sequencing and annotation.</title>
        <authorList>
            <consortium name="The Broad Institute Genomics Platform"/>
            <consortium name="The Broad Institute Genome Sequencing Center for Infectious Disease"/>
            <person name="Wu L."/>
            <person name="Ma J."/>
        </authorList>
    </citation>
    <scope>NUCLEOTIDE SEQUENCE [LARGE SCALE GENOMIC DNA]</scope>
    <source>
        <strain evidence="3">CGMCC 1.9106</strain>
    </source>
</reference>
<proteinExistence type="predicted"/>
<evidence type="ECO:0000313" key="2">
    <source>
        <dbReference type="EMBL" id="MFC7247120.1"/>
    </source>
</evidence>
<comment type="caution">
    <text evidence="2">The sequence shown here is derived from an EMBL/GenBank/DDBJ whole genome shotgun (WGS) entry which is preliminary data.</text>
</comment>
<keyword evidence="1" id="KW-0472">Membrane</keyword>
<organism evidence="2 3">
    <name type="scientific">Catellatospora aurea</name>
    <dbReference type="NCBI Taxonomy" id="1337874"/>
    <lineage>
        <taxon>Bacteria</taxon>
        <taxon>Bacillati</taxon>
        <taxon>Actinomycetota</taxon>
        <taxon>Actinomycetes</taxon>
        <taxon>Micromonosporales</taxon>
        <taxon>Micromonosporaceae</taxon>
        <taxon>Catellatospora</taxon>
    </lineage>
</organism>
<feature type="transmembrane region" description="Helical" evidence="1">
    <location>
        <begin position="169"/>
        <end position="188"/>
    </location>
</feature>
<name>A0ABW2H744_9ACTN</name>
<gene>
    <name evidence="2" type="ORF">ACFQO7_31985</name>
</gene>
<keyword evidence="3" id="KW-1185">Reference proteome</keyword>
<keyword evidence="1" id="KW-0812">Transmembrane</keyword>
<feature type="transmembrane region" description="Helical" evidence="1">
    <location>
        <begin position="68"/>
        <end position="95"/>
    </location>
</feature>
<dbReference type="EMBL" id="JBHTAC010000050">
    <property type="protein sequence ID" value="MFC7247120.1"/>
    <property type="molecule type" value="Genomic_DNA"/>
</dbReference>
<dbReference type="Proteomes" id="UP001596392">
    <property type="component" value="Unassembled WGS sequence"/>
</dbReference>
<feature type="transmembrane region" description="Helical" evidence="1">
    <location>
        <begin position="107"/>
        <end position="125"/>
    </location>
</feature>
<evidence type="ECO:0000313" key="3">
    <source>
        <dbReference type="Proteomes" id="UP001596392"/>
    </source>
</evidence>
<dbReference type="RefSeq" id="WP_376809876.1">
    <property type="nucleotide sequence ID" value="NZ_JBHTAC010000050.1"/>
</dbReference>
<evidence type="ECO:0000256" key="1">
    <source>
        <dbReference type="SAM" id="Phobius"/>
    </source>
</evidence>
<accession>A0ABW2H744</accession>
<feature type="transmembrane region" description="Helical" evidence="1">
    <location>
        <begin position="137"/>
        <end position="157"/>
    </location>
</feature>
<protein>
    <submittedName>
        <fullName evidence="2">Uncharacterized protein</fullName>
    </submittedName>
</protein>
<sequence length="301" mass="31870">MSPRLVRGVLAVYPRSIRERYGDEVADMLVHSPRPARDLADVAWCALSDRLSQRPETMTMAEARSRTFTLATIMAAPVVFGAALLVALSAVIMVFNNVDPGAGYQTVAIASAAMLVPVALLALWWGRRMGRTRLIAAPGLVVPLALAAAVTLVWTVPSIPMAGESLGESLLATIPATATWCLGLMGLITVRAKLREGGRLMAVLVTAFGGLMVLELSTIANVLSVLDAHAAPRKDALWWYPATISGYDPGLVFGTNDMLHDAVGVLPAVLTLCTVFSLSLIDAADWAGNRAPDVAFAQNPV</sequence>
<keyword evidence="1" id="KW-1133">Transmembrane helix</keyword>
<feature type="transmembrane region" description="Helical" evidence="1">
    <location>
        <begin position="262"/>
        <end position="281"/>
    </location>
</feature>